<organism evidence="1 2">
    <name type="scientific">Sinorhizobium terangae</name>
    <dbReference type="NCBI Taxonomy" id="110322"/>
    <lineage>
        <taxon>Bacteria</taxon>
        <taxon>Pseudomonadati</taxon>
        <taxon>Pseudomonadota</taxon>
        <taxon>Alphaproteobacteria</taxon>
        <taxon>Hyphomicrobiales</taxon>
        <taxon>Rhizobiaceae</taxon>
        <taxon>Sinorhizobium/Ensifer group</taxon>
        <taxon>Sinorhizobium</taxon>
    </lineage>
</organism>
<comment type="caution">
    <text evidence="1">The sequence shown here is derived from an EMBL/GenBank/DDBJ whole genome shotgun (WGS) entry which is preliminary data.</text>
</comment>
<gene>
    <name evidence="1" type="ORF">GHK62_07610</name>
</gene>
<sequence>MSSKIGSTIGVADYAWRYGMNARDFVTNIGKMIGDVRLGAGDDVFDGQRGLMEARAFSQMGRKTDD</sequence>
<protein>
    <submittedName>
        <fullName evidence="1">Uncharacterized protein</fullName>
    </submittedName>
</protein>
<evidence type="ECO:0000313" key="1">
    <source>
        <dbReference type="EMBL" id="MQX14636.1"/>
    </source>
</evidence>
<dbReference type="OrthoDB" id="9342475at2"/>
<evidence type="ECO:0000313" key="2">
    <source>
        <dbReference type="Proteomes" id="UP000439983"/>
    </source>
</evidence>
<reference evidence="1 2" key="1">
    <citation type="journal article" date="2013" name="Genome Biol.">
        <title>Comparative genomics of the core and accessory genomes of 48 Sinorhizobium strains comprising five genospecies.</title>
        <authorList>
            <person name="Sugawara M."/>
            <person name="Epstein B."/>
            <person name="Badgley B.D."/>
            <person name="Unno T."/>
            <person name="Xu L."/>
            <person name="Reese J."/>
            <person name="Gyaneshwar P."/>
            <person name="Denny R."/>
            <person name="Mudge J."/>
            <person name="Bharti A.K."/>
            <person name="Farmer A.D."/>
            <person name="May G.D."/>
            <person name="Woodward J.E."/>
            <person name="Medigue C."/>
            <person name="Vallenet D."/>
            <person name="Lajus A."/>
            <person name="Rouy Z."/>
            <person name="Martinez-Vaz B."/>
            <person name="Tiffin P."/>
            <person name="Young N.D."/>
            <person name="Sadowsky M.J."/>
        </authorList>
    </citation>
    <scope>NUCLEOTIDE SEQUENCE [LARGE SCALE GENOMIC DNA]</scope>
    <source>
        <strain evidence="1 2">USDA4894</strain>
    </source>
</reference>
<dbReference type="EMBL" id="WITC01000033">
    <property type="protein sequence ID" value="MQX14636.1"/>
    <property type="molecule type" value="Genomic_DNA"/>
</dbReference>
<name>A0A6N7LAK5_SINTE</name>
<dbReference type="RefSeq" id="WP_153437779.1">
    <property type="nucleotide sequence ID" value="NZ_JACIGA010000008.1"/>
</dbReference>
<dbReference type="AlphaFoldDB" id="A0A6N7LAK5"/>
<keyword evidence="2" id="KW-1185">Reference proteome</keyword>
<accession>A0A6N7LAK5</accession>
<dbReference type="Proteomes" id="UP000439983">
    <property type="component" value="Unassembled WGS sequence"/>
</dbReference>
<proteinExistence type="predicted"/>